<feature type="transmembrane region" description="Helical" evidence="8">
    <location>
        <begin position="219"/>
        <end position="238"/>
    </location>
</feature>
<dbReference type="Proteomes" id="UP000638848">
    <property type="component" value="Unassembled WGS sequence"/>
</dbReference>
<keyword evidence="3" id="KW-1003">Cell membrane</keyword>
<feature type="transmembrane region" description="Helical" evidence="8">
    <location>
        <begin position="74"/>
        <end position="94"/>
    </location>
</feature>
<feature type="transmembrane region" description="Helical" evidence="8">
    <location>
        <begin position="244"/>
        <end position="266"/>
    </location>
</feature>
<evidence type="ECO:0000256" key="4">
    <source>
        <dbReference type="ARBA" id="ARBA00022692"/>
    </source>
</evidence>
<gene>
    <name evidence="10" type="ORF">GCM10011374_00820</name>
</gene>
<dbReference type="Pfam" id="PF07690">
    <property type="entry name" value="MFS_1"/>
    <property type="match status" value="2"/>
</dbReference>
<dbReference type="InterPro" id="IPR036259">
    <property type="entry name" value="MFS_trans_sf"/>
</dbReference>
<proteinExistence type="predicted"/>
<dbReference type="AlphaFoldDB" id="A0A917GFB2"/>
<keyword evidence="4 8" id="KW-0812">Transmembrane</keyword>
<dbReference type="RefSeq" id="WP_229741457.1">
    <property type="nucleotide sequence ID" value="NZ_BMEQ01000001.1"/>
</dbReference>
<feature type="transmembrane region" description="Helical" evidence="8">
    <location>
        <begin position="160"/>
        <end position="178"/>
    </location>
</feature>
<feature type="transmembrane region" description="Helical" evidence="8">
    <location>
        <begin position="36"/>
        <end position="62"/>
    </location>
</feature>
<dbReference type="InterPro" id="IPR020846">
    <property type="entry name" value="MFS_dom"/>
</dbReference>
<feature type="transmembrane region" description="Helical" evidence="8">
    <location>
        <begin position="286"/>
        <end position="308"/>
    </location>
</feature>
<feature type="transmembrane region" description="Helical" evidence="8">
    <location>
        <begin position="345"/>
        <end position="367"/>
    </location>
</feature>
<evidence type="ECO:0000256" key="7">
    <source>
        <dbReference type="SAM" id="MobiDB-lite"/>
    </source>
</evidence>
<protein>
    <submittedName>
        <fullName evidence="10">MFS transporter</fullName>
    </submittedName>
</protein>
<dbReference type="PROSITE" id="PS50850">
    <property type="entry name" value="MFS"/>
    <property type="match status" value="1"/>
</dbReference>
<feature type="transmembrane region" description="Helical" evidence="8">
    <location>
        <begin position="373"/>
        <end position="394"/>
    </location>
</feature>
<organism evidence="10 11">
    <name type="scientific">Kocuria dechangensis</name>
    <dbReference type="NCBI Taxonomy" id="1176249"/>
    <lineage>
        <taxon>Bacteria</taxon>
        <taxon>Bacillati</taxon>
        <taxon>Actinomycetota</taxon>
        <taxon>Actinomycetes</taxon>
        <taxon>Micrococcales</taxon>
        <taxon>Micrococcaceae</taxon>
        <taxon>Kocuria</taxon>
    </lineage>
</organism>
<dbReference type="GO" id="GO:0005886">
    <property type="term" value="C:plasma membrane"/>
    <property type="evidence" value="ECO:0007669"/>
    <property type="project" value="UniProtKB-SubCell"/>
</dbReference>
<dbReference type="Gene3D" id="1.20.1720.10">
    <property type="entry name" value="Multidrug resistance protein D"/>
    <property type="match status" value="1"/>
</dbReference>
<evidence type="ECO:0000256" key="6">
    <source>
        <dbReference type="ARBA" id="ARBA00023136"/>
    </source>
</evidence>
<feature type="transmembrane region" description="Helical" evidence="8">
    <location>
        <begin position="415"/>
        <end position="436"/>
    </location>
</feature>
<evidence type="ECO:0000256" key="3">
    <source>
        <dbReference type="ARBA" id="ARBA00022475"/>
    </source>
</evidence>
<evidence type="ECO:0000313" key="10">
    <source>
        <dbReference type="EMBL" id="GGG42318.1"/>
    </source>
</evidence>
<comment type="caution">
    <text evidence="10">The sequence shown here is derived from an EMBL/GenBank/DDBJ whole genome shotgun (WGS) entry which is preliminary data.</text>
</comment>
<accession>A0A917GFB2</accession>
<keyword evidence="11" id="KW-1185">Reference proteome</keyword>
<name>A0A917GFB2_9MICC</name>
<keyword evidence="6 8" id="KW-0472">Membrane</keyword>
<keyword evidence="2" id="KW-0813">Transport</keyword>
<evidence type="ECO:0000313" key="11">
    <source>
        <dbReference type="Proteomes" id="UP000638848"/>
    </source>
</evidence>
<dbReference type="PANTHER" id="PTHR42718">
    <property type="entry name" value="MAJOR FACILITATOR SUPERFAMILY MULTIDRUG TRANSPORTER MFSC"/>
    <property type="match status" value="1"/>
</dbReference>
<feature type="transmembrane region" description="Helical" evidence="8">
    <location>
        <begin position="448"/>
        <end position="469"/>
    </location>
</feature>
<evidence type="ECO:0000256" key="1">
    <source>
        <dbReference type="ARBA" id="ARBA00004651"/>
    </source>
</evidence>
<keyword evidence="5 8" id="KW-1133">Transmembrane helix</keyword>
<dbReference type="PANTHER" id="PTHR42718:SF46">
    <property type="entry name" value="BLR6921 PROTEIN"/>
    <property type="match status" value="1"/>
</dbReference>
<dbReference type="SUPFAM" id="SSF103473">
    <property type="entry name" value="MFS general substrate transporter"/>
    <property type="match status" value="1"/>
</dbReference>
<dbReference type="InterPro" id="IPR011701">
    <property type="entry name" value="MFS"/>
</dbReference>
<dbReference type="GO" id="GO:0022857">
    <property type="term" value="F:transmembrane transporter activity"/>
    <property type="evidence" value="ECO:0007669"/>
    <property type="project" value="InterPro"/>
</dbReference>
<feature type="compositionally biased region" description="Low complexity" evidence="7">
    <location>
        <begin position="1"/>
        <end position="27"/>
    </location>
</feature>
<feature type="domain" description="Major facilitator superfamily (MFS) profile" evidence="9">
    <location>
        <begin position="36"/>
        <end position="470"/>
    </location>
</feature>
<feature type="region of interest" description="Disordered" evidence="7">
    <location>
        <begin position="477"/>
        <end position="512"/>
    </location>
</feature>
<dbReference type="Gene3D" id="1.20.1250.20">
    <property type="entry name" value="MFS general substrate transporter like domains"/>
    <property type="match status" value="1"/>
</dbReference>
<feature type="transmembrane region" description="Helical" evidence="8">
    <location>
        <begin position="184"/>
        <end position="207"/>
    </location>
</feature>
<feature type="transmembrane region" description="Helical" evidence="8">
    <location>
        <begin position="314"/>
        <end position="333"/>
    </location>
</feature>
<evidence type="ECO:0000256" key="5">
    <source>
        <dbReference type="ARBA" id="ARBA00022989"/>
    </source>
</evidence>
<feature type="region of interest" description="Disordered" evidence="7">
    <location>
        <begin position="1"/>
        <end position="28"/>
    </location>
</feature>
<reference evidence="10" key="2">
    <citation type="submission" date="2020-09" db="EMBL/GenBank/DDBJ databases">
        <authorList>
            <person name="Sun Q."/>
            <person name="Zhou Y."/>
        </authorList>
    </citation>
    <scope>NUCLEOTIDE SEQUENCE</scope>
    <source>
        <strain evidence="10">CGMCC 1.12187</strain>
    </source>
</reference>
<reference evidence="10" key="1">
    <citation type="journal article" date="2014" name="Int. J. Syst. Evol. Microbiol.">
        <title>Complete genome sequence of Corynebacterium casei LMG S-19264T (=DSM 44701T), isolated from a smear-ripened cheese.</title>
        <authorList>
            <consortium name="US DOE Joint Genome Institute (JGI-PGF)"/>
            <person name="Walter F."/>
            <person name="Albersmeier A."/>
            <person name="Kalinowski J."/>
            <person name="Ruckert C."/>
        </authorList>
    </citation>
    <scope>NUCLEOTIDE SEQUENCE</scope>
    <source>
        <strain evidence="10">CGMCC 1.12187</strain>
    </source>
</reference>
<evidence type="ECO:0000259" key="9">
    <source>
        <dbReference type="PROSITE" id="PS50850"/>
    </source>
</evidence>
<dbReference type="EMBL" id="BMEQ01000001">
    <property type="protein sequence ID" value="GGG42318.1"/>
    <property type="molecule type" value="Genomic_DNA"/>
</dbReference>
<evidence type="ECO:0000256" key="8">
    <source>
        <dbReference type="SAM" id="Phobius"/>
    </source>
</evidence>
<feature type="transmembrane region" description="Helical" evidence="8">
    <location>
        <begin position="101"/>
        <end position="121"/>
    </location>
</feature>
<sequence length="512" mass="52625">MGRPARPARGAPAPGRGAAGRGPSADPAAPPWNRRLALLVATVMFMEHLDGTILVTAAPAIAADLGVSSAEVGIAATAYLVTVATFIPVGGWLARRFGPRRVFCGSIAVFTLASVLCAASGSLPALALGRVLQGLGGALMVPVGQLIVLRATDKRRLLQAIAWITWPALLAPLIGGLLTTWAGWPWIFLVNVPVGLLALVVALRTVPDSGAAPGRLDRWGLLWCSVALFSLVTGMELVSGTDRAGTGILLLCAAGAGAALAVRWMLRTDEPLLDLRLYRITTYRTANSGGFVYRLVISAVPFLLPLLFQDGFGGSPAQAGLLVTAVFLGNIGVKPMTTPLLRRFGFRTVLIAAVAGGAACLAAFTLLTERTPLPAVVTLLLLSGALRSVGFTAYNSLQFADVEAERMPSANTLSATSAQLATGLGVAVGALVLQSSTALGPDTAGELFPYRAAFTVLALLLLVPLVGTVRLPGTAAAHLTGRPGPLPPPERAGPRSTSDDGAASGTPRAPGM</sequence>
<feature type="transmembrane region" description="Helical" evidence="8">
    <location>
        <begin position="127"/>
        <end position="148"/>
    </location>
</feature>
<comment type="subcellular location">
    <subcellularLocation>
        <location evidence="1">Cell membrane</location>
        <topology evidence="1">Multi-pass membrane protein</topology>
    </subcellularLocation>
</comment>
<evidence type="ECO:0000256" key="2">
    <source>
        <dbReference type="ARBA" id="ARBA00022448"/>
    </source>
</evidence>